<reference evidence="2" key="1">
    <citation type="submission" date="2018-03" db="EMBL/GenBank/DDBJ databases">
        <authorList>
            <person name="Guldener U."/>
        </authorList>
    </citation>
    <scope>NUCLEOTIDE SEQUENCE</scope>
</reference>
<comment type="caution">
    <text evidence="2">The sequence shown here is derived from an EMBL/GenBank/DDBJ whole genome shotgun (WGS) entry which is preliminary data.</text>
</comment>
<dbReference type="SUPFAM" id="SSF48452">
    <property type="entry name" value="TPR-like"/>
    <property type="match status" value="1"/>
</dbReference>
<dbReference type="EMBL" id="ONZQ02000010">
    <property type="protein sequence ID" value="SPO04573.1"/>
    <property type="molecule type" value="Genomic_DNA"/>
</dbReference>
<name>A0AAE8SXA2_9PEZI</name>
<accession>A0AAE8SXA2</accession>
<feature type="compositionally biased region" description="Low complexity" evidence="1">
    <location>
        <begin position="1"/>
        <end position="18"/>
    </location>
</feature>
<protein>
    <submittedName>
        <fullName evidence="2">Uncharacterized protein</fullName>
    </submittedName>
</protein>
<evidence type="ECO:0000313" key="3">
    <source>
        <dbReference type="Proteomes" id="UP001187682"/>
    </source>
</evidence>
<dbReference type="AlphaFoldDB" id="A0AAE8SXA2"/>
<proteinExistence type="predicted"/>
<sequence length="338" mass="36901">MSRRALTTLRTALRAAPAPRRPPSLIVRPPDASFVPTRGKAHAASSRGSPSRPRPRPKYVPIASQEKFIEICQTMLIGPSRDKDIGASLQEFHEAAILAAGGRITPTGRHNPAVIELAFSMLRHASSLGHDPSTLSYISIALELHRANVLRPATWPPELESRLKTLATQHDDTHALILSARVAAHRGDNETALRLFEAATEPSRRKDKGVQWMATALVGLGRARMRSGDREGAMEAFLAAARGYNDHRAWMEVAYGGECPEDLFRLERSAMAGDAGSAVKVADAQSEVAIRRLEAGDHQGFADHSAISQEWLRLAGTKEPADFKSKGSLLDRIWSRLP</sequence>
<evidence type="ECO:0000256" key="1">
    <source>
        <dbReference type="SAM" id="MobiDB-lite"/>
    </source>
</evidence>
<organism evidence="2 3">
    <name type="scientific">Cephalotrichum gorgonifer</name>
    <dbReference type="NCBI Taxonomy" id="2041049"/>
    <lineage>
        <taxon>Eukaryota</taxon>
        <taxon>Fungi</taxon>
        <taxon>Dikarya</taxon>
        <taxon>Ascomycota</taxon>
        <taxon>Pezizomycotina</taxon>
        <taxon>Sordariomycetes</taxon>
        <taxon>Hypocreomycetidae</taxon>
        <taxon>Microascales</taxon>
        <taxon>Microascaceae</taxon>
        <taxon>Cephalotrichum</taxon>
    </lineage>
</organism>
<dbReference type="InterPro" id="IPR011990">
    <property type="entry name" value="TPR-like_helical_dom_sf"/>
</dbReference>
<gene>
    <name evidence="2" type="ORF">DNG_07258</name>
</gene>
<evidence type="ECO:0000313" key="2">
    <source>
        <dbReference type="EMBL" id="SPO04573.1"/>
    </source>
</evidence>
<dbReference type="Gene3D" id="1.25.40.10">
    <property type="entry name" value="Tetratricopeptide repeat domain"/>
    <property type="match status" value="1"/>
</dbReference>
<feature type="region of interest" description="Disordered" evidence="1">
    <location>
        <begin position="1"/>
        <end position="58"/>
    </location>
</feature>
<keyword evidence="3" id="KW-1185">Reference proteome</keyword>
<dbReference type="Proteomes" id="UP001187682">
    <property type="component" value="Unassembled WGS sequence"/>
</dbReference>